<dbReference type="EMBL" id="UWJD01000001">
    <property type="protein sequence ID" value="VCT84254.1"/>
    <property type="molecule type" value="Genomic_DNA"/>
</dbReference>
<dbReference type="Proteomes" id="UP000789738">
    <property type="component" value="Unassembled WGS sequence"/>
</dbReference>
<accession>A0A2A7MHC0</accession>
<evidence type="ECO:0000313" key="1">
    <source>
        <dbReference type="EMBL" id="CAG9708480.1"/>
    </source>
</evidence>
<keyword evidence="4" id="KW-1185">Reference proteome</keyword>
<evidence type="ECO:0000313" key="4">
    <source>
        <dbReference type="Proteomes" id="UP000220840"/>
    </source>
</evidence>
<dbReference type="Proteomes" id="UP000220840">
    <property type="component" value="Unassembled WGS sequence"/>
</dbReference>
<name>A0A2A7MHC0_9CLOT</name>
<evidence type="ECO:0000313" key="5">
    <source>
        <dbReference type="Proteomes" id="UP000431451"/>
    </source>
</evidence>
<gene>
    <name evidence="1" type="ORF">CNEO_43640</name>
    <name evidence="3" type="ORF">CNEONATNEC25_01854</name>
    <name evidence="2" type="ORF">CQ394_03730</name>
</gene>
<dbReference type="InterPro" id="IPR024523">
    <property type="entry name" value="DUF3793"/>
</dbReference>
<dbReference type="OrthoDB" id="5393676at2"/>
<proteinExistence type="predicted"/>
<dbReference type="Proteomes" id="UP000431451">
    <property type="component" value="Unassembled WGS sequence"/>
</dbReference>
<reference evidence="1" key="3">
    <citation type="submission" date="2021-10" db="EMBL/GenBank/DDBJ databases">
        <authorList>
            <person name="Mesa V."/>
        </authorList>
    </citation>
    <scope>NUCLEOTIDE SEQUENCE</scope>
    <source>
        <strain evidence="1">CC3_PB</strain>
    </source>
</reference>
<sequence>MKYLDFYNKLNSMEDDEYIENYLLYNTSLIIAGVKPAVTITVKKSNHRLYNSWVKFGTNFINEINLEYTELRENMDYIILMIYDRHVLDKNLNIKENKEFLINLGYKENFIIDDCIKNLKNRYNKYHCPHELGLFLGIPFEDVKDFMECKEKKCLLCGYWKVYNNTIEAKKIFDKYDEIKEYTIKNILKGNNSSHSLIVSIKDSFYNNVKYI</sequence>
<dbReference type="RefSeq" id="WP_058295009.1">
    <property type="nucleotide sequence ID" value="NZ_CAKJVE010000004.1"/>
</dbReference>
<reference evidence="2 4" key="1">
    <citation type="submission" date="2017-10" db="EMBL/GenBank/DDBJ databases">
        <title>Effective Description of Clostridium neonatale sp. nov. linked to necrotizing enterocolitis in neonates and a clarification of species assignable to the genus Clostridium (Prazmowski 1880) emend. Lawson and Rainey 2016.</title>
        <authorList>
            <person name="Bernard K."/>
            <person name="Burdz T."/>
            <person name="Wiebe D."/>
            <person name="Balcewich B."/>
            <person name="Alfa M."/>
            <person name="Bernier A.-M."/>
        </authorList>
    </citation>
    <scope>NUCLEOTIDE SEQUENCE [LARGE SCALE GENOMIC DNA]</scope>
    <source>
        <strain evidence="2 4">LCDC99A005</strain>
    </source>
</reference>
<dbReference type="Pfam" id="PF12672">
    <property type="entry name" value="DUF3793"/>
    <property type="match status" value="1"/>
</dbReference>
<organism evidence="2 4">
    <name type="scientific">Clostridium neonatale</name>
    <dbReference type="NCBI Taxonomy" id="137838"/>
    <lineage>
        <taxon>Bacteria</taxon>
        <taxon>Bacillati</taxon>
        <taxon>Bacillota</taxon>
        <taxon>Clostridia</taxon>
        <taxon>Eubacteriales</taxon>
        <taxon>Clostridiaceae</taxon>
        <taxon>Clostridium</taxon>
    </lineage>
</organism>
<evidence type="ECO:0000313" key="2">
    <source>
        <dbReference type="EMBL" id="PEG30843.1"/>
    </source>
</evidence>
<dbReference type="EMBL" id="PDCJ01000001">
    <property type="protein sequence ID" value="PEG30843.1"/>
    <property type="molecule type" value="Genomic_DNA"/>
</dbReference>
<dbReference type="EMBL" id="CAKJVE010000004">
    <property type="protein sequence ID" value="CAG9708480.1"/>
    <property type="molecule type" value="Genomic_DNA"/>
</dbReference>
<protein>
    <submittedName>
        <fullName evidence="2">DUF3793 domain-containing protein</fullName>
    </submittedName>
</protein>
<dbReference type="AlphaFoldDB" id="A0A2A7MHC0"/>
<dbReference type="STRING" id="137838.GCA_001458595_02207"/>
<reference evidence="3 5" key="2">
    <citation type="submission" date="2018-06" db="EMBL/GenBank/DDBJ databases">
        <authorList>
            <consortium name="IHU Genomes"/>
        </authorList>
    </citation>
    <scope>NUCLEOTIDE SEQUENCE [LARGE SCALE GENOMIC DNA]</scope>
    <source>
        <strain evidence="3 5">NEC25</strain>
    </source>
</reference>
<evidence type="ECO:0000313" key="3">
    <source>
        <dbReference type="EMBL" id="VCT84254.1"/>
    </source>
</evidence>